<dbReference type="InterPro" id="IPR008271">
    <property type="entry name" value="Ser/Thr_kinase_AS"/>
</dbReference>
<evidence type="ECO:0000256" key="1">
    <source>
        <dbReference type="ARBA" id="ARBA00004479"/>
    </source>
</evidence>
<dbReference type="CDD" id="cd01098">
    <property type="entry name" value="PAN_AP_plant"/>
    <property type="match status" value="1"/>
</dbReference>
<name>A0A9E7GYK7_9LILI</name>
<keyword evidence="10 18" id="KW-0067">ATP-binding</keyword>
<evidence type="ECO:0000256" key="12">
    <source>
        <dbReference type="ARBA" id="ARBA00023136"/>
    </source>
</evidence>
<dbReference type="InterPro" id="IPR011009">
    <property type="entry name" value="Kinase-like_dom_sf"/>
</dbReference>
<dbReference type="OrthoDB" id="1930390at2759"/>
<feature type="domain" description="Bulb-type lectin" evidence="23">
    <location>
        <begin position="29"/>
        <end position="148"/>
    </location>
</feature>
<evidence type="ECO:0000256" key="14">
    <source>
        <dbReference type="ARBA" id="ARBA00023170"/>
    </source>
</evidence>
<evidence type="ECO:0000259" key="23">
    <source>
        <dbReference type="PROSITE" id="PS50927"/>
    </source>
</evidence>
<evidence type="ECO:0000313" key="25">
    <source>
        <dbReference type="Proteomes" id="UP001055439"/>
    </source>
</evidence>
<dbReference type="InterPro" id="IPR000719">
    <property type="entry name" value="Prot_kinase_dom"/>
</dbReference>
<keyword evidence="2 18" id="KW-0723">Serine/threonine-protein kinase</keyword>
<evidence type="ECO:0000256" key="7">
    <source>
        <dbReference type="ARBA" id="ARBA00022734"/>
    </source>
</evidence>
<evidence type="ECO:0000256" key="8">
    <source>
        <dbReference type="ARBA" id="ARBA00022741"/>
    </source>
</evidence>
<comment type="similarity">
    <text evidence="18">Belongs to the protein kinase superfamily. Ser/Thr protein kinase family.</text>
</comment>
<dbReference type="FunFam" id="2.90.10.30:FF:000001">
    <property type="entry name" value="Serine/threonine-protein kinase"/>
    <property type="match status" value="1"/>
</dbReference>
<evidence type="ECO:0000256" key="20">
    <source>
        <dbReference type="SAM" id="Phobius"/>
    </source>
</evidence>
<dbReference type="SMART" id="SM00220">
    <property type="entry name" value="S_TKc"/>
    <property type="match status" value="1"/>
</dbReference>
<evidence type="ECO:0000256" key="9">
    <source>
        <dbReference type="ARBA" id="ARBA00022777"/>
    </source>
</evidence>
<dbReference type="InterPro" id="IPR001480">
    <property type="entry name" value="Bulb-type_lectin_dom"/>
</dbReference>
<dbReference type="SUPFAM" id="SSF51110">
    <property type="entry name" value="alpha-D-mannose-specific plant lectins"/>
    <property type="match status" value="1"/>
</dbReference>
<dbReference type="InterPro" id="IPR051343">
    <property type="entry name" value="G-type_lectin_kinases/EP1-like"/>
</dbReference>
<dbReference type="EMBL" id="CP097510">
    <property type="protein sequence ID" value="URE23530.1"/>
    <property type="molecule type" value="Genomic_DNA"/>
</dbReference>
<evidence type="ECO:0000256" key="16">
    <source>
        <dbReference type="ARBA" id="ARBA00047899"/>
    </source>
</evidence>
<dbReference type="PROSITE" id="PS50927">
    <property type="entry name" value="BULB_LECTIN"/>
    <property type="match status" value="1"/>
</dbReference>
<dbReference type="CDD" id="cd14066">
    <property type="entry name" value="STKc_IRAK"/>
    <property type="match status" value="1"/>
</dbReference>
<evidence type="ECO:0000256" key="15">
    <source>
        <dbReference type="ARBA" id="ARBA00023180"/>
    </source>
</evidence>
<feature type="domain" description="Protein kinase" evidence="22">
    <location>
        <begin position="516"/>
        <end position="790"/>
    </location>
</feature>
<evidence type="ECO:0000256" key="3">
    <source>
        <dbReference type="ARBA" id="ARBA00022536"/>
    </source>
</evidence>
<dbReference type="GO" id="GO:0004674">
    <property type="term" value="F:protein serine/threonine kinase activity"/>
    <property type="evidence" value="ECO:0007669"/>
    <property type="project" value="UniProtKB-KW"/>
</dbReference>
<dbReference type="SUPFAM" id="SSF56112">
    <property type="entry name" value="Protein kinase-like (PK-like)"/>
    <property type="match status" value="1"/>
</dbReference>
<dbReference type="AlphaFoldDB" id="A0A9E7GYK7"/>
<feature type="transmembrane region" description="Helical" evidence="20">
    <location>
        <begin position="456"/>
        <end position="483"/>
    </location>
</feature>
<evidence type="ECO:0000256" key="5">
    <source>
        <dbReference type="ARBA" id="ARBA00022692"/>
    </source>
</evidence>
<dbReference type="InterPro" id="IPR024171">
    <property type="entry name" value="SRK-like_kinase"/>
</dbReference>
<comment type="subcellular location">
    <subcellularLocation>
        <location evidence="1">Membrane</location>
        <topology evidence="1">Single-pass type I membrane protein</topology>
    </subcellularLocation>
</comment>
<evidence type="ECO:0000259" key="22">
    <source>
        <dbReference type="PROSITE" id="PS50011"/>
    </source>
</evidence>
<keyword evidence="3" id="KW-0245">EGF-like domain</keyword>
<evidence type="ECO:0000256" key="13">
    <source>
        <dbReference type="ARBA" id="ARBA00023157"/>
    </source>
</evidence>
<keyword evidence="4 18" id="KW-0808">Transferase</keyword>
<dbReference type="FunFam" id="3.30.200.20:FF:000059">
    <property type="entry name" value="S-receptor-like serine/threonine-protein kinase"/>
    <property type="match status" value="1"/>
</dbReference>
<dbReference type="PROSITE" id="PS00107">
    <property type="entry name" value="PROTEIN_KINASE_ATP"/>
    <property type="match status" value="1"/>
</dbReference>
<dbReference type="Pfam" id="PF00069">
    <property type="entry name" value="Pkinase"/>
    <property type="match status" value="1"/>
</dbReference>
<dbReference type="SMART" id="SM00108">
    <property type="entry name" value="B_lectin"/>
    <property type="match status" value="1"/>
</dbReference>
<dbReference type="Gene3D" id="2.90.10.10">
    <property type="entry name" value="Bulb-type lectin domain"/>
    <property type="match status" value="1"/>
</dbReference>
<keyword evidence="11 20" id="KW-1133">Transmembrane helix</keyword>
<keyword evidence="13" id="KW-1015">Disulfide bond</keyword>
<evidence type="ECO:0000256" key="18">
    <source>
        <dbReference type="PIRNR" id="PIRNR000641"/>
    </source>
</evidence>
<keyword evidence="9 18" id="KW-0418">Kinase</keyword>
<keyword evidence="8 18" id="KW-0547">Nucleotide-binding</keyword>
<evidence type="ECO:0000256" key="17">
    <source>
        <dbReference type="ARBA" id="ARBA00048679"/>
    </source>
</evidence>
<dbReference type="Gene3D" id="1.10.510.10">
    <property type="entry name" value="Transferase(Phosphotransferase) domain 1"/>
    <property type="match status" value="1"/>
</dbReference>
<dbReference type="Proteomes" id="UP001055439">
    <property type="component" value="Chromosome 8"/>
</dbReference>
<feature type="chain" id="PRO_5038725081" description="Receptor-like serine/threonine-protein kinase" evidence="21">
    <location>
        <begin position="27"/>
        <end position="807"/>
    </location>
</feature>
<keyword evidence="12 20" id="KW-0472">Membrane</keyword>
<dbReference type="GO" id="GO:0016020">
    <property type="term" value="C:membrane"/>
    <property type="evidence" value="ECO:0007669"/>
    <property type="project" value="UniProtKB-SubCell"/>
</dbReference>
<sequence length="807" mass="89380">MASFPSFLHLSALALLTFSSLPCAKSYRNVSLGSSLTTSDPNTYWLSPSGEFAFGFRPLETDSSSFLLAVWFEKIESKTVAWYPRPYKPVTAGSSVELTTDGQLLLKDRSGSSLWDPGVSNAAYAALLDTGNFILAGANGSPLWQTFQNPADTMLPSQVLEMDSKLLSRLTDTDYSEGRFELSMQSNGNLVLYAVAVPSSFQYDAYWSTDSAGNGTGLFFNQSGIVYLARKNNTNINITSAKMSSLEDFYQRATLDFDGVFRQYIYPKNGSGNGAWTADRWNMVDLTPTGICSLGPFQMGSGICGFNSYCTTSENSSVVCECPLQYSFLDPSRRYKGCKPDFPTQSCDADESEAAPLYGFRTLVDVDWPLSDYEEYSPISEDQCREECLTDCVCALTIFDADSGSCWKKKIPLSNGRKDSAVNRRGFLKVPIDNTSQPFSSTGEEKAGEEKGKRTWILLGSSLLGVSLCVLMIAILLVTYWSFVGNKRLHKGQPPSSLPTLSLRSFTYPELEEATNSFREELGSGASGVVYMGFLKDGAGTRVAVKKLDKVSRETEKEFMNEVISIGQTHHKNLVRLVGFCCQGADRLLVYEFMSNGSLMALLSGEVRPSWDQRVQIALGIARGLLYLHEECISQIIHCDIKPQNVLLDDNLVPRIADFGLAKLLKTDQTRTKTDIRGTKGYVAPEWFKNAGVTAKVDVYSFGVMLLEIICCRRNVDLELGEAEEAILTFWANDRFRDGRLDLLVEGDEEATLDMRRVDRFVRVALWCIQEEPSMRPTMHKVAQMLDGTVAVPIPPDPSSYISSLLE</sequence>
<feature type="signal peptide" evidence="21">
    <location>
        <begin position="1"/>
        <end position="26"/>
    </location>
</feature>
<keyword evidence="6 21" id="KW-0732">Signal</keyword>
<reference evidence="24" key="1">
    <citation type="submission" date="2022-05" db="EMBL/GenBank/DDBJ databases">
        <title>The Musa troglodytarum L. genome provides insights into the mechanism of non-climacteric behaviour and enrichment of carotenoids.</title>
        <authorList>
            <person name="Wang J."/>
        </authorList>
    </citation>
    <scope>NUCLEOTIDE SEQUENCE</scope>
    <source>
        <tissue evidence="24">Leaf</tissue>
    </source>
</reference>
<proteinExistence type="inferred from homology"/>
<dbReference type="Pfam" id="PF01453">
    <property type="entry name" value="B_lectin"/>
    <property type="match status" value="1"/>
</dbReference>
<dbReference type="FunFam" id="1.10.510.10:FF:000237">
    <property type="entry name" value="G-type lectin S-receptor-like serine/threonine-protein kinase"/>
    <property type="match status" value="1"/>
</dbReference>
<keyword evidence="25" id="KW-1185">Reference proteome</keyword>
<dbReference type="Gene3D" id="2.90.10.30">
    <property type="match status" value="1"/>
</dbReference>
<evidence type="ECO:0000256" key="2">
    <source>
        <dbReference type="ARBA" id="ARBA00022527"/>
    </source>
</evidence>
<keyword evidence="7" id="KW-0430">Lectin</keyword>
<dbReference type="FunFam" id="2.90.10.10:FF:000013">
    <property type="entry name" value="G-type lectin S-receptor-like serine/threonine-protein kinase LECRK1"/>
    <property type="match status" value="1"/>
</dbReference>
<dbReference type="PROSITE" id="PS50011">
    <property type="entry name" value="PROTEIN_KINASE_DOM"/>
    <property type="match status" value="1"/>
</dbReference>
<dbReference type="GO" id="GO:0005524">
    <property type="term" value="F:ATP binding"/>
    <property type="evidence" value="ECO:0007669"/>
    <property type="project" value="UniProtKB-UniRule"/>
</dbReference>
<evidence type="ECO:0000256" key="4">
    <source>
        <dbReference type="ARBA" id="ARBA00022679"/>
    </source>
</evidence>
<dbReference type="GO" id="GO:0030246">
    <property type="term" value="F:carbohydrate binding"/>
    <property type="evidence" value="ECO:0007669"/>
    <property type="project" value="UniProtKB-KW"/>
</dbReference>
<dbReference type="PROSITE" id="PS00108">
    <property type="entry name" value="PROTEIN_KINASE_ST"/>
    <property type="match status" value="1"/>
</dbReference>
<feature type="binding site" evidence="19">
    <location>
        <position position="547"/>
    </location>
    <ligand>
        <name>ATP</name>
        <dbReference type="ChEBI" id="CHEBI:30616"/>
    </ligand>
</feature>
<organism evidence="24 25">
    <name type="scientific">Musa troglodytarum</name>
    <name type="common">fe'i banana</name>
    <dbReference type="NCBI Taxonomy" id="320322"/>
    <lineage>
        <taxon>Eukaryota</taxon>
        <taxon>Viridiplantae</taxon>
        <taxon>Streptophyta</taxon>
        <taxon>Embryophyta</taxon>
        <taxon>Tracheophyta</taxon>
        <taxon>Spermatophyta</taxon>
        <taxon>Magnoliopsida</taxon>
        <taxon>Liliopsida</taxon>
        <taxon>Zingiberales</taxon>
        <taxon>Musaceae</taxon>
        <taxon>Musa</taxon>
    </lineage>
</organism>
<evidence type="ECO:0000256" key="19">
    <source>
        <dbReference type="PROSITE-ProRule" id="PRU10141"/>
    </source>
</evidence>
<dbReference type="PANTHER" id="PTHR47976:SF108">
    <property type="entry name" value="G-TYPE LECTIN S-RECEPTOR-LIKE SERINE_THREONINE-PROTEIN KINASE LECRK1"/>
    <property type="match status" value="1"/>
</dbReference>
<dbReference type="GO" id="GO:0051707">
    <property type="term" value="P:response to other organism"/>
    <property type="evidence" value="ECO:0007669"/>
    <property type="project" value="UniProtKB-ARBA"/>
</dbReference>
<evidence type="ECO:0000256" key="6">
    <source>
        <dbReference type="ARBA" id="ARBA00022729"/>
    </source>
</evidence>
<dbReference type="CDD" id="cd00028">
    <property type="entry name" value="B_lectin"/>
    <property type="match status" value="1"/>
</dbReference>
<dbReference type="PANTHER" id="PTHR47976">
    <property type="entry name" value="G-TYPE LECTIN S-RECEPTOR-LIKE SERINE/THREONINE-PROTEIN KINASE SD2-5"/>
    <property type="match status" value="1"/>
</dbReference>
<dbReference type="EC" id="2.7.11.1" evidence="18"/>
<dbReference type="Gene3D" id="3.30.200.20">
    <property type="entry name" value="Phosphorylase Kinase, domain 1"/>
    <property type="match status" value="1"/>
</dbReference>
<keyword evidence="14 24" id="KW-0675">Receptor</keyword>
<comment type="catalytic activity">
    <reaction evidence="17 18">
        <text>L-seryl-[protein] + ATP = O-phospho-L-seryl-[protein] + ADP + H(+)</text>
        <dbReference type="Rhea" id="RHEA:17989"/>
        <dbReference type="Rhea" id="RHEA-COMP:9863"/>
        <dbReference type="Rhea" id="RHEA-COMP:11604"/>
        <dbReference type="ChEBI" id="CHEBI:15378"/>
        <dbReference type="ChEBI" id="CHEBI:29999"/>
        <dbReference type="ChEBI" id="CHEBI:30616"/>
        <dbReference type="ChEBI" id="CHEBI:83421"/>
        <dbReference type="ChEBI" id="CHEBI:456216"/>
        <dbReference type="EC" id="2.7.11.1"/>
    </reaction>
</comment>
<keyword evidence="5 20" id="KW-0812">Transmembrane</keyword>
<keyword evidence="15" id="KW-0325">Glycoprotein</keyword>
<dbReference type="PIRSF" id="PIRSF000641">
    <property type="entry name" value="SRK"/>
    <property type="match status" value="1"/>
</dbReference>
<protein>
    <recommendedName>
        <fullName evidence="18">Receptor-like serine/threonine-protein kinase</fullName>
        <ecNumber evidence="18">2.7.11.1</ecNumber>
    </recommendedName>
</protein>
<dbReference type="InterPro" id="IPR036426">
    <property type="entry name" value="Bulb-type_lectin_dom_sf"/>
</dbReference>
<comment type="catalytic activity">
    <reaction evidence="16 18">
        <text>L-threonyl-[protein] + ATP = O-phospho-L-threonyl-[protein] + ADP + H(+)</text>
        <dbReference type="Rhea" id="RHEA:46608"/>
        <dbReference type="Rhea" id="RHEA-COMP:11060"/>
        <dbReference type="Rhea" id="RHEA-COMP:11605"/>
        <dbReference type="ChEBI" id="CHEBI:15378"/>
        <dbReference type="ChEBI" id="CHEBI:30013"/>
        <dbReference type="ChEBI" id="CHEBI:30616"/>
        <dbReference type="ChEBI" id="CHEBI:61977"/>
        <dbReference type="ChEBI" id="CHEBI:456216"/>
        <dbReference type="EC" id="2.7.11.1"/>
    </reaction>
</comment>
<evidence type="ECO:0000256" key="11">
    <source>
        <dbReference type="ARBA" id="ARBA00022989"/>
    </source>
</evidence>
<evidence type="ECO:0000256" key="10">
    <source>
        <dbReference type="ARBA" id="ARBA00022840"/>
    </source>
</evidence>
<evidence type="ECO:0000313" key="24">
    <source>
        <dbReference type="EMBL" id="URE23530.1"/>
    </source>
</evidence>
<gene>
    <name evidence="24" type="ORF">MUK42_03427</name>
</gene>
<evidence type="ECO:0000256" key="21">
    <source>
        <dbReference type="SAM" id="SignalP"/>
    </source>
</evidence>
<accession>A0A9E7GYK7</accession>
<dbReference type="InterPro" id="IPR017441">
    <property type="entry name" value="Protein_kinase_ATP_BS"/>
</dbReference>